<dbReference type="CDD" id="cd09117">
    <property type="entry name" value="PLDc_Bfil_DEXD_like"/>
    <property type="match status" value="1"/>
</dbReference>
<gene>
    <name evidence="1" type="ORF">FCV52_04100</name>
</gene>
<evidence type="ECO:0000313" key="1">
    <source>
        <dbReference type="EMBL" id="TKF27766.1"/>
    </source>
</evidence>
<dbReference type="Gene3D" id="3.30.870.10">
    <property type="entry name" value="Endonuclease Chain A"/>
    <property type="match status" value="1"/>
</dbReference>
<dbReference type="AlphaFoldDB" id="A0A4U1Z478"/>
<proteinExistence type="predicted"/>
<dbReference type="EMBL" id="SYUW01000011">
    <property type="protein sequence ID" value="TKF27766.1"/>
    <property type="molecule type" value="Genomic_DNA"/>
</dbReference>
<name>A0A4U1Z478_9VIBR</name>
<organism evidence="1 2">
    <name type="scientific">Vibrio kanaloae</name>
    <dbReference type="NCBI Taxonomy" id="170673"/>
    <lineage>
        <taxon>Bacteria</taxon>
        <taxon>Pseudomonadati</taxon>
        <taxon>Pseudomonadota</taxon>
        <taxon>Gammaproteobacteria</taxon>
        <taxon>Vibrionales</taxon>
        <taxon>Vibrionaceae</taxon>
        <taxon>Vibrio</taxon>
    </lineage>
</organism>
<dbReference type="Proteomes" id="UP000305234">
    <property type="component" value="Unassembled WGS sequence"/>
</dbReference>
<dbReference type="RefSeq" id="WP_136997270.1">
    <property type="nucleotide sequence ID" value="NZ_SYUW01000011.1"/>
</dbReference>
<evidence type="ECO:0008006" key="3">
    <source>
        <dbReference type="Google" id="ProtNLM"/>
    </source>
</evidence>
<accession>A0A4U1Z478</accession>
<evidence type="ECO:0000313" key="2">
    <source>
        <dbReference type="Proteomes" id="UP000305234"/>
    </source>
</evidence>
<comment type="caution">
    <text evidence="1">The sequence shown here is derived from an EMBL/GenBank/DDBJ whole genome shotgun (WGS) entry which is preliminary data.</text>
</comment>
<sequence length="383" mass="43378">MIHIQNLEKPSTILFAFEHVLSQGLTKVQWAVAYATKSGCTDLVESIVDSIGESAWTECEKEFVISIDFGHTEPGALEYLNSLSNSSVFIANYHLLEKGHLRPTSAYHPKFYCFHYESEVGIISGSANLTRAALNRNTEVVQSSFFDKADINIDDLWQSSNVGTVLLTDELLTKYKELRKLAKGAEFKRVASSKSIDEDSIYTPDSTEMPISLEIESESPWLWGEISKTDNAFNPLDYEHFWIEAGSMSSSASHHQLELARGSNLFFGYAYQEFNSDGGVVVLGNIKIRIKGVLYSDEKRVYKWHPNNMMERVNLPTHKMCGVDYKGKCLLFIRKEGYFELKIADWDSEVAVAWRAASGKLNTRFRIPQRAQRTVEPRACGFF</sequence>
<protein>
    <recommendedName>
        <fullName evidence="3">Phospholipase D-like domain-containing protein</fullName>
    </recommendedName>
</protein>
<reference evidence="1 2" key="1">
    <citation type="submission" date="2019-04" db="EMBL/GenBank/DDBJ databases">
        <title>A reverse ecology approach based on a biological definition of microbial populations.</title>
        <authorList>
            <person name="Arevalo P."/>
            <person name="Vaninsberghe D."/>
            <person name="Elsherbini J."/>
            <person name="Gore J."/>
            <person name="Polz M."/>
        </authorList>
    </citation>
    <scope>NUCLEOTIDE SEQUENCE [LARGE SCALE GENOMIC DNA]</scope>
    <source>
        <strain evidence="1 2">10N.261.46.E4</strain>
    </source>
</reference>